<dbReference type="PANTHER" id="PTHR22960:SF0">
    <property type="entry name" value="MOLYBDENUM COFACTOR BIOSYNTHESIS PROTEIN 1"/>
    <property type="match status" value="1"/>
</dbReference>
<dbReference type="Pfam" id="PF01967">
    <property type="entry name" value="MoaC"/>
    <property type="match status" value="1"/>
</dbReference>
<proteinExistence type="inferred from homology"/>
<dbReference type="InterPro" id="IPR002820">
    <property type="entry name" value="Mopterin_CF_biosynth-C_dom"/>
</dbReference>
<evidence type="ECO:0000256" key="6">
    <source>
        <dbReference type="HAMAP-Rule" id="MF_01224"/>
    </source>
</evidence>
<protein>
    <recommendedName>
        <fullName evidence="3 6">Cyclic pyranopterin monophosphate synthase</fullName>
        <ecNumber evidence="3 6">4.6.1.17</ecNumber>
    </recommendedName>
    <alternativeName>
        <fullName evidence="6">Molybdenum cofactor biosynthesis protein C</fullName>
    </alternativeName>
</protein>
<dbReference type="EC" id="4.6.1.17" evidence="3 6"/>
<evidence type="ECO:0000256" key="4">
    <source>
        <dbReference type="ARBA" id="ARBA00023150"/>
    </source>
</evidence>
<dbReference type="SUPFAM" id="SSF55040">
    <property type="entry name" value="Molybdenum cofactor biosynthesis protein C, MoaC"/>
    <property type="match status" value="1"/>
</dbReference>
<dbReference type="Proteomes" id="UP000779049">
    <property type="component" value="Unassembled WGS sequence"/>
</dbReference>
<gene>
    <name evidence="6 8" type="primary">moaC</name>
    <name evidence="8" type="ORF">FLB61_12655</name>
</gene>
<reference evidence="8 9" key="1">
    <citation type="journal article" date="2020" name="New Microbes New Infect">
        <title>Sellimonas caecigallum sp. nov., description and genome sequence of a new member of the Sellimonas genus isolated from the cecum of feral chicken.</title>
        <authorList>
            <person name="Wongkuna S."/>
            <person name="Ghimire S."/>
            <person name="Antony L."/>
            <person name="Chankhamhaengdecha S."/>
            <person name="Janvilisri T."/>
            <person name="Scaria J."/>
        </authorList>
    </citation>
    <scope>NUCLEOTIDE SEQUENCE [LARGE SCALE GENOMIC DNA]</scope>
    <source>
        <strain evidence="8 9">SW451</strain>
    </source>
</reference>
<comment type="subunit">
    <text evidence="6">Homohexamer; trimer of dimers.</text>
</comment>
<evidence type="ECO:0000256" key="5">
    <source>
        <dbReference type="ARBA" id="ARBA00023239"/>
    </source>
</evidence>
<feature type="domain" description="Molybdopterin cofactor biosynthesis C (MoaC)" evidence="7">
    <location>
        <begin position="14"/>
        <end position="156"/>
    </location>
</feature>
<evidence type="ECO:0000256" key="1">
    <source>
        <dbReference type="ARBA" id="ARBA00001637"/>
    </source>
</evidence>
<keyword evidence="4 6" id="KW-0501">Molybdenum cofactor biosynthesis</keyword>
<dbReference type="InterPro" id="IPR050105">
    <property type="entry name" value="MoCo_biosynth_MoaA/MoaC"/>
</dbReference>
<dbReference type="InterPro" id="IPR047594">
    <property type="entry name" value="MoaC_bact/euk"/>
</dbReference>
<dbReference type="InterPro" id="IPR036522">
    <property type="entry name" value="MoaC_sf"/>
</dbReference>
<dbReference type="InterPro" id="IPR023045">
    <property type="entry name" value="MoaC"/>
</dbReference>
<dbReference type="Gene3D" id="3.30.70.640">
    <property type="entry name" value="Molybdopterin cofactor biosynthesis C (MoaC) domain"/>
    <property type="match status" value="1"/>
</dbReference>
<dbReference type="PANTHER" id="PTHR22960">
    <property type="entry name" value="MOLYBDOPTERIN COFACTOR SYNTHESIS PROTEIN A"/>
    <property type="match status" value="1"/>
</dbReference>
<dbReference type="NCBIfam" id="TIGR00581">
    <property type="entry name" value="moaC"/>
    <property type="match status" value="1"/>
</dbReference>
<feature type="active site" evidence="6">
    <location>
        <position position="134"/>
    </location>
</feature>
<dbReference type="NCBIfam" id="NF006870">
    <property type="entry name" value="PRK09364.1"/>
    <property type="match status" value="1"/>
</dbReference>
<dbReference type="GO" id="GO:0061799">
    <property type="term" value="F:cyclic pyranopterin monophosphate synthase activity"/>
    <property type="evidence" value="ECO:0007669"/>
    <property type="project" value="UniProtKB-EC"/>
</dbReference>
<accession>A0ABS7LA01</accession>
<organism evidence="8 9">
    <name type="scientific">Sellimonas caecigallum</name>
    <dbReference type="NCBI Taxonomy" id="2592333"/>
    <lineage>
        <taxon>Bacteria</taxon>
        <taxon>Bacillati</taxon>
        <taxon>Bacillota</taxon>
        <taxon>Clostridia</taxon>
        <taxon>Lachnospirales</taxon>
        <taxon>Lachnospiraceae</taxon>
        <taxon>Sellimonas</taxon>
    </lineage>
</organism>
<name>A0ABS7LA01_9FIRM</name>
<comment type="caution">
    <text evidence="8">The sequence shown here is derived from an EMBL/GenBank/DDBJ whole genome shotgun (WGS) entry which is preliminary data.</text>
</comment>
<keyword evidence="9" id="KW-1185">Reference proteome</keyword>
<evidence type="ECO:0000313" key="9">
    <source>
        <dbReference type="Proteomes" id="UP000779049"/>
    </source>
</evidence>
<comment type="catalytic activity">
    <reaction evidence="1 6">
        <text>(8S)-3',8-cyclo-7,8-dihydroguanosine 5'-triphosphate = cyclic pyranopterin phosphate + diphosphate</text>
        <dbReference type="Rhea" id="RHEA:49580"/>
        <dbReference type="ChEBI" id="CHEBI:33019"/>
        <dbReference type="ChEBI" id="CHEBI:59648"/>
        <dbReference type="ChEBI" id="CHEBI:131766"/>
        <dbReference type="EC" id="4.6.1.17"/>
    </reaction>
</comment>
<dbReference type="CDD" id="cd01420">
    <property type="entry name" value="MoaC_PE"/>
    <property type="match status" value="1"/>
</dbReference>
<comment type="similarity">
    <text evidence="6">Belongs to the MoaC family.</text>
</comment>
<comment type="function">
    <text evidence="6">Catalyzes the conversion of (8S)-3',8-cyclo-7,8-dihydroguanosine 5'-triphosphate to cyclic pyranopterin monophosphate (cPMP).</text>
</comment>
<evidence type="ECO:0000256" key="2">
    <source>
        <dbReference type="ARBA" id="ARBA00005046"/>
    </source>
</evidence>
<dbReference type="HAMAP" id="MF_01224_B">
    <property type="entry name" value="MoaC_B"/>
    <property type="match status" value="1"/>
</dbReference>
<keyword evidence="5 6" id="KW-0456">Lyase</keyword>
<dbReference type="RefSeq" id="WP_221920390.1">
    <property type="nucleotide sequence ID" value="NZ_CP173660.1"/>
</dbReference>
<evidence type="ECO:0000256" key="3">
    <source>
        <dbReference type="ARBA" id="ARBA00012575"/>
    </source>
</evidence>
<sequence>MEFTHFDKEGNAAMVDVGGKEITRREAVAEGYIGVSETCFQMIQEGSMKKGDVLGVARIAGIMGAKKTSELIPLCHTLNLTKVSVDFDEVGKMDGKNPKKCYIRARCTARCEGKTGVEMEALTGVQIALLTIYDMCKAVDKSMEMTDISLLYKEGGASGIYERKND</sequence>
<feature type="binding site" evidence="6">
    <location>
        <begin position="74"/>
        <end position="76"/>
    </location>
    <ligand>
        <name>substrate</name>
    </ligand>
</feature>
<feature type="binding site" evidence="6">
    <location>
        <begin position="119"/>
        <end position="120"/>
    </location>
    <ligand>
        <name>substrate</name>
    </ligand>
</feature>
<evidence type="ECO:0000313" key="8">
    <source>
        <dbReference type="EMBL" id="MBY0759908.1"/>
    </source>
</evidence>
<dbReference type="EMBL" id="VIRV01000033">
    <property type="protein sequence ID" value="MBY0759908.1"/>
    <property type="molecule type" value="Genomic_DNA"/>
</dbReference>
<comment type="pathway">
    <text evidence="2 6">Cofactor biosynthesis; molybdopterin biosynthesis.</text>
</comment>
<evidence type="ECO:0000259" key="7">
    <source>
        <dbReference type="Pfam" id="PF01967"/>
    </source>
</evidence>